<evidence type="ECO:0000313" key="2">
    <source>
        <dbReference type="EMBL" id="KAJ5109138.1"/>
    </source>
</evidence>
<keyword evidence="3" id="KW-1185">Reference proteome</keyword>
<reference evidence="2" key="2">
    <citation type="journal article" date="2023" name="IMA Fungus">
        <title>Comparative genomic study of the Penicillium genus elucidates a diverse pangenome and 15 lateral gene transfer events.</title>
        <authorList>
            <person name="Petersen C."/>
            <person name="Sorensen T."/>
            <person name="Nielsen M.R."/>
            <person name="Sondergaard T.E."/>
            <person name="Sorensen J.L."/>
            <person name="Fitzpatrick D.A."/>
            <person name="Frisvad J.C."/>
            <person name="Nielsen K.L."/>
        </authorList>
    </citation>
    <scope>NUCLEOTIDE SEQUENCE</scope>
    <source>
        <strain evidence="2">IBT 30069</strain>
    </source>
</reference>
<proteinExistence type="predicted"/>
<dbReference type="Proteomes" id="UP001149165">
    <property type="component" value="Unassembled WGS sequence"/>
</dbReference>
<accession>A0A9W9KKV8</accession>
<evidence type="ECO:0000313" key="3">
    <source>
        <dbReference type="Proteomes" id="UP001149165"/>
    </source>
</evidence>
<comment type="caution">
    <text evidence="2">The sequence shown here is derived from an EMBL/GenBank/DDBJ whole genome shotgun (WGS) entry which is preliminary data.</text>
</comment>
<sequence>MFVPALRPHDKTGYWWMCHAMRGADTWPVQRAANRWVTANGEDRDELQAPIFRNRKEEPGSMGDRGGFGEGSEG</sequence>
<feature type="compositionally biased region" description="Gly residues" evidence="1">
    <location>
        <begin position="63"/>
        <end position="74"/>
    </location>
</feature>
<organism evidence="2 3">
    <name type="scientific">Penicillium angulare</name>
    <dbReference type="NCBI Taxonomy" id="116970"/>
    <lineage>
        <taxon>Eukaryota</taxon>
        <taxon>Fungi</taxon>
        <taxon>Dikarya</taxon>
        <taxon>Ascomycota</taxon>
        <taxon>Pezizomycotina</taxon>
        <taxon>Eurotiomycetes</taxon>
        <taxon>Eurotiomycetidae</taxon>
        <taxon>Eurotiales</taxon>
        <taxon>Aspergillaceae</taxon>
        <taxon>Penicillium</taxon>
    </lineage>
</organism>
<gene>
    <name evidence="2" type="ORF">N7456_005813</name>
</gene>
<dbReference type="EMBL" id="JAPQKH010000003">
    <property type="protein sequence ID" value="KAJ5109138.1"/>
    <property type="molecule type" value="Genomic_DNA"/>
</dbReference>
<name>A0A9W9KKV8_9EURO</name>
<reference evidence="2" key="1">
    <citation type="submission" date="2022-11" db="EMBL/GenBank/DDBJ databases">
        <authorList>
            <person name="Petersen C."/>
        </authorList>
    </citation>
    <scope>NUCLEOTIDE SEQUENCE</scope>
    <source>
        <strain evidence="2">IBT 30069</strain>
    </source>
</reference>
<evidence type="ECO:0000256" key="1">
    <source>
        <dbReference type="SAM" id="MobiDB-lite"/>
    </source>
</evidence>
<feature type="region of interest" description="Disordered" evidence="1">
    <location>
        <begin position="38"/>
        <end position="74"/>
    </location>
</feature>
<protein>
    <submittedName>
        <fullName evidence="2">Uncharacterized protein</fullName>
    </submittedName>
</protein>
<dbReference type="AlphaFoldDB" id="A0A9W9KKV8"/>